<sequence length="84" mass="8730">QRRDPLRLNLAGAGGHVAVVGGPHGGKSTAVRSLIASLALRHTPDEVQFYCLDFSGTLFPFAGLPHVGGVAGRLDAELVNRTVA</sequence>
<comment type="caution">
    <text evidence="3">The sequence shown here is derived from an EMBL/GenBank/DDBJ whole genome shotgun (WGS) entry which is preliminary data.</text>
</comment>
<dbReference type="SUPFAM" id="SSF52540">
    <property type="entry name" value="P-loop containing nucleoside triphosphate hydrolases"/>
    <property type="match status" value="1"/>
</dbReference>
<evidence type="ECO:0000313" key="4">
    <source>
        <dbReference type="Proteomes" id="UP001183246"/>
    </source>
</evidence>
<protein>
    <submittedName>
        <fullName evidence="3">FtsK/SpoIIIE domain-containing protein</fullName>
    </submittedName>
</protein>
<accession>A0ABU2N5B1</accession>
<feature type="binding site" evidence="1">
    <location>
        <begin position="21"/>
        <end position="28"/>
    </location>
    <ligand>
        <name>ATP</name>
        <dbReference type="ChEBI" id="CHEBI:30616"/>
    </ligand>
</feature>
<name>A0ABU2N5B1_9ACTN</name>
<organism evidence="3 4">
    <name type="scientific">Streptomyces litchfieldiae</name>
    <dbReference type="NCBI Taxonomy" id="3075543"/>
    <lineage>
        <taxon>Bacteria</taxon>
        <taxon>Bacillati</taxon>
        <taxon>Actinomycetota</taxon>
        <taxon>Actinomycetes</taxon>
        <taxon>Kitasatosporales</taxon>
        <taxon>Streptomycetaceae</taxon>
        <taxon>Streptomyces</taxon>
    </lineage>
</organism>
<evidence type="ECO:0000313" key="3">
    <source>
        <dbReference type="EMBL" id="MDT0347904.1"/>
    </source>
</evidence>
<dbReference type="PROSITE" id="PS50901">
    <property type="entry name" value="FTSK"/>
    <property type="match status" value="1"/>
</dbReference>
<reference evidence="4" key="1">
    <citation type="submission" date="2023-07" db="EMBL/GenBank/DDBJ databases">
        <title>30 novel species of actinomycetes from the DSMZ collection.</title>
        <authorList>
            <person name="Nouioui I."/>
        </authorList>
    </citation>
    <scope>NUCLEOTIDE SEQUENCE [LARGE SCALE GENOMIC DNA]</scope>
    <source>
        <strain evidence="4">DSM 44938</strain>
    </source>
</reference>
<dbReference type="Proteomes" id="UP001183246">
    <property type="component" value="Unassembled WGS sequence"/>
</dbReference>
<evidence type="ECO:0000256" key="1">
    <source>
        <dbReference type="PROSITE-ProRule" id="PRU00289"/>
    </source>
</evidence>
<keyword evidence="4" id="KW-1185">Reference proteome</keyword>
<keyword evidence="1" id="KW-0547">Nucleotide-binding</keyword>
<evidence type="ECO:0000259" key="2">
    <source>
        <dbReference type="PROSITE" id="PS50901"/>
    </source>
</evidence>
<dbReference type="Gene3D" id="3.40.50.300">
    <property type="entry name" value="P-loop containing nucleotide triphosphate hydrolases"/>
    <property type="match status" value="1"/>
</dbReference>
<feature type="non-terminal residue" evidence="3">
    <location>
        <position position="84"/>
    </location>
</feature>
<dbReference type="RefSeq" id="WP_311708997.1">
    <property type="nucleotide sequence ID" value="NZ_JAVREL010000177.1"/>
</dbReference>
<dbReference type="InterPro" id="IPR002543">
    <property type="entry name" value="FtsK_dom"/>
</dbReference>
<dbReference type="Pfam" id="PF01580">
    <property type="entry name" value="FtsK_SpoIIIE"/>
    <property type="match status" value="1"/>
</dbReference>
<gene>
    <name evidence="3" type="ORF">RM590_35905</name>
</gene>
<feature type="domain" description="FtsK" evidence="2">
    <location>
        <begin position="3"/>
        <end position="84"/>
    </location>
</feature>
<proteinExistence type="predicted"/>
<feature type="non-terminal residue" evidence="3">
    <location>
        <position position="1"/>
    </location>
</feature>
<dbReference type="InterPro" id="IPR027417">
    <property type="entry name" value="P-loop_NTPase"/>
</dbReference>
<keyword evidence="1" id="KW-0067">ATP-binding</keyword>
<dbReference type="EMBL" id="JAVREL010000177">
    <property type="protein sequence ID" value="MDT0347904.1"/>
    <property type="molecule type" value="Genomic_DNA"/>
</dbReference>